<dbReference type="Proteomes" id="UP000479000">
    <property type="component" value="Unassembled WGS sequence"/>
</dbReference>
<evidence type="ECO:0000313" key="2">
    <source>
        <dbReference type="Proteomes" id="UP000479000"/>
    </source>
</evidence>
<dbReference type="AlphaFoldDB" id="A0A6H5GXW4"/>
<sequence length="65" mass="7645">CELLLFRTLLRMRCQVLSFEVTEFPVRNWRNCRTANAVLHGSDSSSFFELQNWNAGAKPRENNNR</sequence>
<gene>
    <name evidence="1" type="ORF">NTEN_LOCUS14213</name>
</gene>
<proteinExistence type="predicted"/>
<protein>
    <submittedName>
        <fullName evidence="1">Uncharacterized protein</fullName>
    </submittedName>
</protein>
<organism evidence="1 2">
    <name type="scientific">Nesidiocoris tenuis</name>
    <dbReference type="NCBI Taxonomy" id="355587"/>
    <lineage>
        <taxon>Eukaryota</taxon>
        <taxon>Metazoa</taxon>
        <taxon>Ecdysozoa</taxon>
        <taxon>Arthropoda</taxon>
        <taxon>Hexapoda</taxon>
        <taxon>Insecta</taxon>
        <taxon>Pterygota</taxon>
        <taxon>Neoptera</taxon>
        <taxon>Paraneoptera</taxon>
        <taxon>Hemiptera</taxon>
        <taxon>Heteroptera</taxon>
        <taxon>Panheteroptera</taxon>
        <taxon>Cimicomorpha</taxon>
        <taxon>Miridae</taxon>
        <taxon>Dicyphina</taxon>
        <taxon>Nesidiocoris</taxon>
    </lineage>
</organism>
<name>A0A6H5GXW4_9HEMI</name>
<keyword evidence="2" id="KW-1185">Reference proteome</keyword>
<feature type="non-terminal residue" evidence="1">
    <location>
        <position position="1"/>
    </location>
</feature>
<dbReference type="EMBL" id="CADCXU010021316">
    <property type="protein sequence ID" value="CAB0009023.1"/>
    <property type="molecule type" value="Genomic_DNA"/>
</dbReference>
<evidence type="ECO:0000313" key="1">
    <source>
        <dbReference type="EMBL" id="CAB0009023.1"/>
    </source>
</evidence>
<reference evidence="1 2" key="1">
    <citation type="submission" date="2020-02" db="EMBL/GenBank/DDBJ databases">
        <authorList>
            <person name="Ferguson B K."/>
        </authorList>
    </citation>
    <scope>NUCLEOTIDE SEQUENCE [LARGE SCALE GENOMIC DNA]</scope>
</reference>
<accession>A0A6H5GXW4</accession>